<gene>
    <name evidence="2" type="ORF">GCM10025791_22740</name>
</gene>
<feature type="compositionally biased region" description="Polar residues" evidence="1">
    <location>
        <begin position="36"/>
        <end position="50"/>
    </location>
</feature>
<evidence type="ECO:0000313" key="3">
    <source>
        <dbReference type="Proteomes" id="UP001409585"/>
    </source>
</evidence>
<feature type="compositionally biased region" description="Polar residues" evidence="1">
    <location>
        <begin position="1"/>
        <end position="16"/>
    </location>
</feature>
<reference evidence="3" key="1">
    <citation type="journal article" date="2019" name="Int. J. Syst. Evol. Microbiol.">
        <title>The Global Catalogue of Microorganisms (GCM) 10K type strain sequencing project: providing services to taxonomists for standard genome sequencing and annotation.</title>
        <authorList>
            <consortium name="The Broad Institute Genomics Platform"/>
            <consortium name="The Broad Institute Genome Sequencing Center for Infectious Disease"/>
            <person name="Wu L."/>
            <person name="Ma J."/>
        </authorList>
    </citation>
    <scope>NUCLEOTIDE SEQUENCE [LARGE SCALE GENOMIC DNA]</scope>
    <source>
        <strain evidence="3">JCM 19134</strain>
    </source>
</reference>
<dbReference type="AlphaFoldDB" id="A0AAV3U2E3"/>
<dbReference type="Proteomes" id="UP001409585">
    <property type="component" value="Unassembled WGS sequence"/>
</dbReference>
<keyword evidence="3" id="KW-1185">Reference proteome</keyword>
<sequence>MQPANSSFLKTFSSNKSHTRKQELKNVKKAVHTNKARQQTYVSQISADEE</sequence>
<proteinExistence type="predicted"/>
<evidence type="ECO:0000256" key="1">
    <source>
        <dbReference type="SAM" id="MobiDB-lite"/>
    </source>
</evidence>
<comment type="caution">
    <text evidence="2">The sequence shown here is derived from an EMBL/GenBank/DDBJ whole genome shotgun (WGS) entry which is preliminary data.</text>
</comment>
<accession>A0AAV3U2E3</accession>
<feature type="region of interest" description="Disordered" evidence="1">
    <location>
        <begin position="1"/>
        <end position="50"/>
    </location>
</feature>
<name>A0AAV3U2E3_9ALTE</name>
<protein>
    <submittedName>
        <fullName evidence="2">Uncharacterized protein</fullName>
    </submittedName>
</protein>
<dbReference type="RefSeq" id="WP_345421815.1">
    <property type="nucleotide sequence ID" value="NZ_AP031496.1"/>
</dbReference>
<evidence type="ECO:0000313" key="2">
    <source>
        <dbReference type="EMBL" id="GAA4943404.1"/>
    </source>
</evidence>
<dbReference type="EMBL" id="BAABLX010000017">
    <property type="protein sequence ID" value="GAA4943404.1"/>
    <property type="molecule type" value="Genomic_DNA"/>
</dbReference>
<organism evidence="2 3">
    <name type="scientific">Halioxenophilus aromaticivorans</name>
    <dbReference type="NCBI Taxonomy" id="1306992"/>
    <lineage>
        <taxon>Bacteria</taxon>
        <taxon>Pseudomonadati</taxon>
        <taxon>Pseudomonadota</taxon>
        <taxon>Gammaproteobacteria</taxon>
        <taxon>Alteromonadales</taxon>
        <taxon>Alteromonadaceae</taxon>
        <taxon>Halioxenophilus</taxon>
    </lineage>
</organism>